<organism evidence="2 3">
    <name type="scientific">Streptococcus zalophi</name>
    <dbReference type="NCBI Taxonomy" id="640031"/>
    <lineage>
        <taxon>Bacteria</taxon>
        <taxon>Bacillati</taxon>
        <taxon>Bacillota</taxon>
        <taxon>Bacilli</taxon>
        <taxon>Lactobacillales</taxon>
        <taxon>Streptococcaceae</taxon>
        <taxon>Streptococcus</taxon>
    </lineage>
</organism>
<feature type="transmembrane region" description="Helical" evidence="1">
    <location>
        <begin position="65"/>
        <end position="85"/>
    </location>
</feature>
<proteinExistence type="predicted"/>
<keyword evidence="1" id="KW-0812">Transmembrane</keyword>
<evidence type="ECO:0000313" key="3">
    <source>
        <dbReference type="Proteomes" id="UP000644875"/>
    </source>
</evidence>
<accession>A0A934PAA0</accession>
<dbReference type="Pfam" id="PF11457">
    <property type="entry name" value="DUF3021"/>
    <property type="match status" value="1"/>
</dbReference>
<dbReference type="InterPro" id="IPR021560">
    <property type="entry name" value="DUF3021"/>
</dbReference>
<dbReference type="EMBL" id="JAENBP010000005">
    <property type="protein sequence ID" value="MBJ8349960.1"/>
    <property type="molecule type" value="Genomic_DNA"/>
</dbReference>
<sequence>MKKYWNHFIFGIGIGMIIYILFLLVFKTPVQTVQQIIITVVLSGFIGLASLFYEIERWSFLQKSLSHLTVVFLIVFAMNYFNHWVDFGANLGVYLGFIIQFFIIYFAISFIMFLISKKQVQEINDKLKKKKG</sequence>
<comment type="caution">
    <text evidence="2">The sequence shown here is derived from an EMBL/GenBank/DDBJ whole genome shotgun (WGS) entry which is preliminary data.</text>
</comment>
<name>A0A934PAA0_9STRE</name>
<protein>
    <submittedName>
        <fullName evidence="2">DUF3021 domain-containing protein</fullName>
    </submittedName>
</protein>
<feature type="transmembrane region" description="Helical" evidence="1">
    <location>
        <begin position="7"/>
        <end position="26"/>
    </location>
</feature>
<keyword evidence="1" id="KW-1133">Transmembrane helix</keyword>
<keyword evidence="3" id="KW-1185">Reference proteome</keyword>
<dbReference type="RefSeq" id="WP_199567881.1">
    <property type="nucleotide sequence ID" value="NZ_JAENBP010000005.1"/>
</dbReference>
<gene>
    <name evidence="2" type="ORF">JHK64_04870</name>
</gene>
<feature type="transmembrane region" description="Helical" evidence="1">
    <location>
        <begin position="32"/>
        <end position="53"/>
    </location>
</feature>
<reference evidence="2 3" key="1">
    <citation type="journal article" date="2021" name="Int. J. Syst. Evol. Microbiol.">
        <title>Streptococcus vicugnae sp. nov., isolated from faeces of alpacas (Vicugna pacos) and cattle (Bos taurus), Streptococcus zalophi sp. nov., and Streptococcus pacificus sp. nov., isolated from respiratory tract of California sea lions (Zalophus californianus).</title>
        <authorList>
            <person name="Volokhov D.V."/>
            <person name="Zagorodnyaya T.A."/>
            <person name="Shen Z."/>
            <person name="Blom J."/>
            <person name="Furtak V.A."/>
            <person name="Eisenberg T."/>
            <person name="Fan P."/>
            <person name="Jeong K.C."/>
            <person name="Gao Y."/>
            <person name="Zhang S."/>
            <person name="Amselle M."/>
        </authorList>
    </citation>
    <scope>NUCLEOTIDE SEQUENCE [LARGE SCALE GENOMIC DNA]</scope>
    <source>
        <strain evidence="3">CSL7508-lung</strain>
    </source>
</reference>
<dbReference type="Proteomes" id="UP000644875">
    <property type="component" value="Unassembled WGS sequence"/>
</dbReference>
<evidence type="ECO:0000313" key="2">
    <source>
        <dbReference type="EMBL" id="MBJ8349960.1"/>
    </source>
</evidence>
<evidence type="ECO:0000256" key="1">
    <source>
        <dbReference type="SAM" id="Phobius"/>
    </source>
</evidence>
<keyword evidence="1" id="KW-0472">Membrane</keyword>
<dbReference type="AlphaFoldDB" id="A0A934PAA0"/>
<feature type="transmembrane region" description="Helical" evidence="1">
    <location>
        <begin position="91"/>
        <end position="115"/>
    </location>
</feature>